<dbReference type="AlphaFoldDB" id="A0A2T2ZVN6"/>
<protein>
    <submittedName>
        <fullName evidence="2">Uncharacterized protein</fullName>
    </submittedName>
</protein>
<keyword evidence="3" id="KW-1185">Reference proteome</keyword>
<reference evidence="2 3" key="1">
    <citation type="journal article" date="2018" name="Mycol. Prog.">
        <title>Coniella lustricola, a new species from submerged detritus.</title>
        <authorList>
            <person name="Raudabaugh D.B."/>
            <person name="Iturriaga T."/>
            <person name="Carver A."/>
            <person name="Mondo S."/>
            <person name="Pangilinan J."/>
            <person name="Lipzen A."/>
            <person name="He G."/>
            <person name="Amirebrahimi M."/>
            <person name="Grigoriev I.V."/>
            <person name="Miller A.N."/>
        </authorList>
    </citation>
    <scope>NUCLEOTIDE SEQUENCE [LARGE SCALE GENOMIC DNA]</scope>
    <source>
        <strain evidence="2 3">B22-T-1</strain>
    </source>
</reference>
<feature type="region of interest" description="Disordered" evidence="1">
    <location>
        <begin position="43"/>
        <end position="62"/>
    </location>
</feature>
<dbReference type="InParanoid" id="A0A2T2ZVN6"/>
<proteinExistence type="predicted"/>
<name>A0A2T2ZVN6_9PEZI</name>
<sequence>MTLGGGDSTVEDTGARALYHEAVSSIWRDVKKAEQLEPFPAFDPTFGVPSEERGNTAATAPPSVLDDSQLTMSTEIGHNYIYLNENEDRQHQHGREDEDKEAADRAMSQATMFGRASQMPPPEMQTILHLARLECDLAQRQRQQQLDAWVDVVNAVGTGVDTGGGDDERVEWHGEVTDFRIQP</sequence>
<accession>A0A2T2ZVN6</accession>
<feature type="compositionally biased region" description="Basic and acidic residues" evidence="1">
    <location>
        <begin position="86"/>
        <end position="97"/>
    </location>
</feature>
<gene>
    <name evidence="2" type="ORF">BD289DRAFT_486280</name>
</gene>
<dbReference type="EMBL" id="KZ678631">
    <property type="protein sequence ID" value="PSR77899.1"/>
    <property type="molecule type" value="Genomic_DNA"/>
</dbReference>
<organism evidence="2 3">
    <name type="scientific">Coniella lustricola</name>
    <dbReference type="NCBI Taxonomy" id="2025994"/>
    <lineage>
        <taxon>Eukaryota</taxon>
        <taxon>Fungi</taxon>
        <taxon>Dikarya</taxon>
        <taxon>Ascomycota</taxon>
        <taxon>Pezizomycotina</taxon>
        <taxon>Sordariomycetes</taxon>
        <taxon>Sordariomycetidae</taxon>
        <taxon>Diaporthales</taxon>
        <taxon>Schizoparmaceae</taxon>
        <taxon>Coniella</taxon>
    </lineage>
</organism>
<evidence type="ECO:0000256" key="1">
    <source>
        <dbReference type="SAM" id="MobiDB-lite"/>
    </source>
</evidence>
<evidence type="ECO:0000313" key="3">
    <source>
        <dbReference type="Proteomes" id="UP000241462"/>
    </source>
</evidence>
<dbReference type="Proteomes" id="UP000241462">
    <property type="component" value="Unassembled WGS sequence"/>
</dbReference>
<evidence type="ECO:0000313" key="2">
    <source>
        <dbReference type="EMBL" id="PSR77899.1"/>
    </source>
</evidence>
<feature type="region of interest" description="Disordered" evidence="1">
    <location>
        <begin position="84"/>
        <end position="104"/>
    </location>
</feature>